<dbReference type="InterPro" id="IPR039506">
    <property type="entry name" value="SPOB_a"/>
</dbReference>
<keyword evidence="1" id="KW-0597">Phosphoprotein</keyword>
<dbReference type="Pfam" id="PF14689">
    <property type="entry name" value="SPOB_a"/>
    <property type="match status" value="1"/>
</dbReference>
<dbReference type="EMBL" id="JBHTLU010000023">
    <property type="protein sequence ID" value="MFD1222212.1"/>
    <property type="molecule type" value="Genomic_DNA"/>
</dbReference>
<evidence type="ECO:0000313" key="6">
    <source>
        <dbReference type="Proteomes" id="UP001597180"/>
    </source>
</evidence>
<dbReference type="RefSeq" id="WP_345589595.1">
    <property type="nucleotide sequence ID" value="NZ_BAABJG010000018.1"/>
</dbReference>
<evidence type="ECO:0000256" key="3">
    <source>
        <dbReference type="ARBA" id="ARBA00022777"/>
    </source>
</evidence>
<evidence type="ECO:0000259" key="4">
    <source>
        <dbReference type="Pfam" id="PF14689"/>
    </source>
</evidence>
<sequence length="214" mass="24755">MMSKRPDCEQLVLDYAQSPAAAAAEDGDSEQNLRFIRLLNHYRHDWMNEIQVLFGYVKLKKYDKLESLMEKIKHKVQIESYVAKLGIPDLIVYLLAYQTEVREITLSIIMKQEIHLDELPVDPHRIYVMVREVMETFKHNARLAAEGEHALELHLLQEKDALLVRFVYQGDVKEASLMQSLQRIRQASVPGEAWEAVQVKENEAAVSILLLLNT</sequence>
<feature type="domain" description="SpoOB alpha-helical" evidence="4">
    <location>
        <begin position="35"/>
        <end position="85"/>
    </location>
</feature>
<keyword evidence="3" id="KW-0418">Kinase</keyword>
<dbReference type="Gene3D" id="1.10.287.130">
    <property type="match status" value="1"/>
</dbReference>
<dbReference type="InterPro" id="IPR016120">
    <property type="entry name" value="Sig_transdc_His_kin_SpoOB"/>
</dbReference>
<gene>
    <name evidence="5" type="ORF">ACFQ4B_18995</name>
</gene>
<dbReference type="Proteomes" id="UP001597180">
    <property type="component" value="Unassembled WGS sequence"/>
</dbReference>
<comment type="caution">
    <text evidence="5">The sequence shown here is derived from an EMBL/GenBank/DDBJ whole genome shotgun (WGS) entry which is preliminary data.</text>
</comment>
<dbReference type="SUPFAM" id="SSF55890">
    <property type="entry name" value="Sporulation response regulatory protein Spo0B"/>
    <property type="match status" value="1"/>
</dbReference>
<evidence type="ECO:0000313" key="5">
    <source>
        <dbReference type="EMBL" id="MFD1222212.1"/>
    </source>
</evidence>
<reference evidence="6" key="1">
    <citation type="journal article" date="2019" name="Int. J. Syst. Evol. Microbiol.">
        <title>The Global Catalogue of Microorganisms (GCM) 10K type strain sequencing project: providing services to taxonomists for standard genome sequencing and annotation.</title>
        <authorList>
            <consortium name="The Broad Institute Genomics Platform"/>
            <consortium name="The Broad Institute Genome Sequencing Center for Infectious Disease"/>
            <person name="Wu L."/>
            <person name="Ma J."/>
        </authorList>
    </citation>
    <scope>NUCLEOTIDE SEQUENCE [LARGE SCALE GENOMIC DNA]</scope>
    <source>
        <strain evidence="6">CCUG 53270</strain>
    </source>
</reference>
<evidence type="ECO:0000256" key="2">
    <source>
        <dbReference type="ARBA" id="ARBA00022679"/>
    </source>
</evidence>
<keyword evidence="6" id="KW-1185">Reference proteome</keyword>
<organism evidence="5 6">
    <name type="scientific">Paenibacillus vulneris</name>
    <dbReference type="NCBI Taxonomy" id="1133364"/>
    <lineage>
        <taxon>Bacteria</taxon>
        <taxon>Bacillati</taxon>
        <taxon>Bacillota</taxon>
        <taxon>Bacilli</taxon>
        <taxon>Bacillales</taxon>
        <taxon>Paenibacillaceae</taxon>
        <taxon>Paenibacillus</taxon>
    </lineage>
</organism>
<evidence type="ECO:0000256" key="1">
    <source>
        <dbReference type="ARBA" id="ARBA00022553"/>
    </source>
</evidence>
<name>A0ABW3UPF6_9BACL</name>
<keyword evidence="2" id="KW-0808">Transferase</keyword>
<accession>A0ABW3UPF6</accession>
<protein>
    <submittedName>
        <fullName evidence="5">Spo0B domain-containing protein</fullName>
    </submittedName>
</protein>
<proteinExistence type="predicted"/>